<sequence length="61" mass="6576">MGNRREATSVVTSTLTATDYPKSARGYPNSTGRPNSVTYCPNSSISCPKTKAPIQEKTNHC</sequence>
<dbReference type="EMBL" id="JAIQCV010000011">
    <property type="protein sequence ID" value="KAH1047567.1"/>
    <property type="molecule type" value="Genomic_DNA"/>
</dbReference>
<comment type="caution">
    <text evidence="2">The sequence shown here is derived from an EMBL/GenBank/DDBJ whole genome shotgun (WGS) entry which is preliminary data.</text>
</comment>
<evidence type="ECO:0000313" key="3">
    <source>
        <dbReference type="Proteomes" id="UP000828251"/>
    </source>
</evidence>
<accession>A0A9D3ZMM3</accession>
<name>A0A9D3ZMM3_9ROSI</name>
<dbReference type="OrthoDB" id="10480379at2759"/>
<reference evidence="2 3" key="1">
    <citation type="journal article" date="2021" name="Plant Biotechnol. J.">
        <title>Multi-omics assisted identification of the key and species-specific regulatory components of drought-tolerant mechanisms in Gossypium stocksii.</title>
        <authorList>
            <person name="Yu D."/>
            <person name="Ke L."/>
            <person name="Zhang D."/>
            <person name="Wu Y."/>
            <person name="Sun Y."/>
            <person name="Mei J."/>
            <person name="Sun J."/>
            <person name="Sun Y."/>
        </authorList>
    </citation>
    <scope>NUCLEOTIDE SEQUENCE [LARGE SCALE GENOMIC DNA]</scope>
    <source>
        <strain evidence="3">cv. E1</strain>
        <tissue evidence="2">Leaf</tissue>
    </source>
</reference>
<feature type="compositionally biased region" description="Low complexity" evidence="1">
    <location>
        <begin position="8"/>
        <end position="18"/>
    </location>
</feature>
<dbReference type="Proteomes" id="UP000828251">
    <property type="component" value="Unassembled WGS sequence"/>
</dbReference>
<keyword evidence="3" id="KW-1185">Reference proteome</keyword>
<dbReference type="AlphaFoldDB" id="A0A9D3ZMM3"/>
<gene>
    <name evidence="2" type="ORF">J1N35_038351</name>
</gene>
<proteinExistence type="predicted"/>
<protein>
    <submittedName>
        <fullName evidence="2">Uncharacterized protein</fullName>
    </submittedName>
</protein>
<organism evidence="2 3">
    <name type="scientific">Gossypium stocksii</name>
    <dbReference type="NCBI Taxonomy" id="47602"/>
    <lineage>
        <taxon>Eukaryota</taxon>
        <taxon>Viridiplantae</taxon>
        <taxon>Streptophyta</taxon>
        <taxon>Embryophyta</taxon>
        <taxon>Tracheophyta</taxon>
        <taxon>Spermatophyta</taxon>
        <taxon>Magnoliopsida</taxon>
        <taxon>eudicotyledons</taxon>
        <taxon>Gunneridae</taxon>
        <taxon>Pentapetalae</taxon>
        <taxon>rosids</taxon>
        <taxon>malvids</taxon>
        <taxon>Malvales</taxon>
        <taxon>Malvaceae</taxon>
        <taxon>Malvoideae</taxon>
        <taxon>Gossypium</taxon>
    </lineage>
</organism>
<feature type="region of interest" description="Disordered" evidence="1">
    <location>
        <begin position="1"/>
        <end position="35"/>
    </location>
</feature>
<evidence type="ECO:0000256" key="1">
    <source>
        <dbReference type="SAM" id="MobiDB-lite"/>
    </source>
</evidence>
<evidence type="ECO:0000313" key="2">
    <source>
        <dbReference type="EMBL" id="KAH1047567.1"/>
    </source>
</evidence>